<gene>
    <name evidence="3" type="ORF">HNQ51_003814</name>
</gene>
<dbReference type="PANTHER" id="PTHR46558">
    <property type="entry name" value="TRACRIPTIONAL REGULATORY PROTEIN-RELATED-RELATED"/>
    <property type="match status" value="1"/>
</dbReference>
<keyword evidence="1" id="KW-0238">DNA-binding</keyword>
<reference evidence="3 4" key="1">
    <citation type="submission" date="2020-08" db="EMBL/GenBank/DDBJ databases">
        <title>Genomic Encyclopedia of Type Strains, Phase IV (KMG-IV): sequencing the most valuable type-strain genomes for metagenomic binning, comparative biology and taxonomic classification.</title>
        <authorList>
            <person name="Goeker M."/>
        </authorList>
    </citation>
    <scope>NUCLEOTIDE SEQUENCE [LARGE SCALE GENOMIC DNA]</scope>
    <source>
        <strain evidence="3 4">DSM 23958</strain>
    </source>
</reference>
<dbReference type="SMART" id="SM00530">
    <property type="entry name" value="HTH_XRE"/>
    <property type="match status" value="1"/>
</dbReference>
<accession>A0A840S560</accession>
<evidence type="ECO:0000313" key="3">
    <source>
        <dbReference type="EMBL" id="MBB5206467.1"/>
    </source>
</evidence>
<dbReference type="InterPro" id="IPR010982">
    <property type="entry name" value="Lambda_DNA-bd_dom_sf"/>
</dbReference>
<keyword evidence="4" id="KW-1185">Reference proteome</keyword>
<name>A0A840S560_9BURK</name>
<dbReference type="Pfam" id="PF01381">
    <property type="entry name" value="HTH_3"/>
    <property type="match status" value="1"/>
</dbReference>
<comment type="caution">
    <text evidence="3">The sequence shown here is derived from an EMBL/GenBank/DDBJ whole genome shotgun (WGS) entry which is preliminary data.</text>
</comment>
<dbReference type="GO" id="GO:0003677">
    <property type="term" value="F:DNA binding"/>
    <property type="evidence" value="ECO:0007669"/>
    <property type="project" value="UniProtKB-KW"/>
</dbReference>
<dbReference type="RefSeq" id="WP_138855096.1">
    <property type="nucleotide sequence ID" value="NZ_CP040709.1"/>
</dbReference>
<dbReference type="AlphaFoldDB" id="A0A840S560"/>
<dbReference type="OrthoDB" id="3034420at2"/>
<organism evidence="3 4">
    <name type="scientific">Inhella inkyongensis</name>
    <dbReference type="NCBI Taxonomy" id="392593"/>
    <lineage>
        <taxon>Bacteria</taxon>
        <taxon>Pseudomonadati</taxon>
        <taxon>Pseudomonadota</taxon>
        <taxon>Betaproteobacteria</taxon>
        <taxon>Burkholderiales</taxon>
        <taxon>Sphaerotilaceae</taxon>
        <taxon>Inhella</taxon>
    </lineage>
</organism>
<dbReference type="SUPFAM" id="SSF47413">
    <property type="entry name" value="lambda repressor-like DNA-binding domains"/>
    <property type="match status" value="1"/>
</dbReference>
<protein>
    <submittedName>
        <fullName evidence="3">Transcriptional regulator with XRE-family HTH domain</fullName>
    </submittedName>
</protein>
<dbReference type="PANTHER" id="PTHR46558:SF4">
    <property type="entry name" value="DNA-BIDING PHAGE PROTEIN"/>
    <property type="match status" value="1"/>
</dbReference>
<dbReference type="EMBL" id="JACHHO010000015">
    <property type="protein sequence ID" value="MBB5206467.1"/>
    <property type="molecule type" value="Genomic_DNA"/>
</dbReference>
<sequence length="131" mass="14337">MHTTTPPTPAVNVKDESFFKELGQRIALARKEHNITQVQLAATLGIAQQTLAHYEGGRLRLPASLLPALSQELQTPVDVLLGQPASAKAPAKRGPTPRLQQRLERLAQLPLPQQRLVMNMLDAALGQQPTR</sequence>
<proteinExistence type="predicted"/>
<evidence type="ECO:0000256" key="1">
    <source>
        <dbReference type="ARBA" id="ARBA00023125"/>
    </source>
</evidence>
<dbReference type="InterPro" id="IPR001387">
    <property type="entry name" value="Cro/C1-type_HTH"/>
</dbReference>
<dbReference type="PROSITE" id="PS50943">
    <property type="entry name" value="HTH_CROC1"/>
    <property type="match status" value="1"/>
</dbReference>
<evidence type="ECO:0000313" key="4">
    <source>
        <dbReference type="Proteomes" id="UP000554837"/>
    </source>
</evidence>
<evidence type="ECO:0000259" key="2">
    <source>
        <dbReference type="PROSITE" id="PS50943"/>
    </source>
</evidence>
<dbReference type="Gene3D" id="1.10.260.40">
    <property type="entry name" value="lambda repressor-like DNA-binding domains"/>
    <property type="match status" value="1"/>
</dbReference>
<dbReference type="CDD" id="cd00093">
    <property type="entry name" value="HTH_XRE"/>
    <property type="match status" value="1"/>
</dbReference>
<dbReference type="Proteomes" id="UP000554837">
    <property type="component" value="Unassembled WGS sequence"/>
</dbReference>
<feature type="domain" description="HTH cro/C1-type" evidence="2">
    <location>
        <begin position="26"/>
        <end position="80"/>
    </location>
</feature>